<dbReference type="OrthoDB" id="4563701at2"/>
<dbReference type="InterPro" id="IPR032407">
    <property type="entry name" value="MHB"/>
</dbReference>
<keyword evidence="4" id="KW-1185">Reference proteome</keyword>
<accession>A0A318K232</accession>
<feature type="chain" id="PRO_5016282858" evidence="2">
    <location>
        <begin position="33"/>
        <end position="129"/>
    </location>
</feature>
<sequence>MTSTRTRLLRAAVALGGLTAAGALLLPATASAQPGCGELLESTCTFAQVDAALHAQFPDIAARLDAHPERKAKLQEFLNLPVDQRKQRVQQFLDTHPDAKARLDKHRDSPKAQERLQKLHTIADTCHNY</sequence>
<feature type="signal peptide" evidence="2">
    <location>
        <begin position="1"/>
        <end position="32"/>
    </location>
</feature>
<evidence type="ECO:0000256" key="1">
    <source>
        <dbReference type="SAM" id="MobiDB-lite"/>
    </source>
</evidence>
<dbReference type="GO" id="GO:0020037">
    <property type="term" value="F:heme binding"/>
    <property type="evidence" value="ECO:0007669"/>
    <property type="project" value="InterPro"/>
</dbReference>
<dbReference type="Gene3D" id="1.20.20.20">
    <property type="entry name" value="Haemophore, haem-binding domain"/>
    <property type="match status" value="1"/>
</dbReference>
<reference evidence="3 4" key="1">
    <citation type="submission" date="2018-05" db="EMBL/GenBank/DDBJ databases">
        <title>Genomic Encyclopedia of Type Strains, Phase IV (KMG-IV): sequencing the most valuable type-strain genomes for metagenomic binning, comparative biology and taxonomic classification.</title>
        <authorList>
            <person name="Goeker M."/>
        </authorList>
    </citation>
    <scope>NUCLEOTIDE SEQUENCE [LARGE SCALE GENOMIC DNA]</scope>
    <source>
        <strain evidence="3 4">DSM 44704</strain>
    </source>
</reference>
<organism evidence="3 4">
    <name type="scientific">Nocardia tenerifensis</name>
    <dbReference type="NCBI Taxonomy" id="228006"/>
    <lineage>
        <taxon>Bacteria</taxon>
        <taxon>Bacillati</taxon>
        <taxon>Actinomycetota</taxon>
        <taxon>Actinomycetes</taxon>
        <taxon>Mycobacteriales</taxon>
        <taxon>Nocardiaceae</taxon>
        <taxon>Nocardia</taxon>
    </lineage>
</organism>
<feature type="region of interest" description="Disordered" evidence="1">
    <location>
        <begin position="93"/>
        <end position="113"/>
    </location>
</feature>
<dbReference type="InterPro" id="IPR006311">
    <property type="entry name" value="TAT_signal"/>
</dbReference>
<dbReference type="PROSITE" id="PS51318">
    <property type="entry name" value="TAT"/>
    <property type="match status" value="1"/>
</dbReference>
<evidence type="ECO:0000313" key="4">
    <source>
        <dbReference type="Proteomes" id="UP000247569"/>
    </source>
</evidence>
<dbReference type="InterPro" id="IPR038378">
    <property type="entry name" value="MHB_sf"/>
</dbReference>
<proteinExistence type="predicted"/>
<dbReference type="AlphaFoldDB" id="A0A318K232"/>
<gene>
    <name evidence="3" type="ORF">DFR70_108102</name>
</gene>
<keyword evidence="2" id="KW-0732">Signal</keyword>
<protein>
    <submittedName>
        <fullName evidence="3">Hemophore-related protein</fullName>
    </submittedName>
</protein>
<dbReference type="Proteomes" id="UP000247569">
    <property type="component" value="Unassembled WGS sequence"/>
</dbReference>
<comment type="caution">
    <text evidence="3">The sequence shown here is derived from an EMBL/GenBank/DDBJ whole genome shotgun (WGS) entry which is preliminary data.</text>
</comment>
<dbReference type="RefSeq" id="WP_040732467.1">
    <property type="nucleotide sequence ID" value="NZ_QJKF01000008.1"/>
</dbReference>
<dbReference type="EMBL" id="QJKF01000008">
    <property type="protein sequence ID" value="PXX61544.1"/>
    <property type="molecule type" value="Genomic_DNA"/>
</dbReference>
<evidence type="ECO:0000313" key="3">
    <source>
        <dbReference type="EMBL" id="PXX61544.1"/>
    </source>
</evidence>
<dbReference type="NCBIfam" id="TIGR04529">
    <property type="entry name" value="MTB_hemophore"/>
    <property type="match status" value="1"/>
</dbReference>
<evidence type="ECO:0000256" key="2">
    <source>
        <dbReference type="SAM" id="SignalP"/>
    </source>
</evidence>
<name>A0A318K232_9NOCA</name>
<feature type="compositionally biased region" description="Basic and acidic residues" evidence="1">
    <location>
        <begin position="95"/>
        <end position="113"/>
    </location>
</feature>